<dbReference type="CDD" id="cd06261">
    <property type="entry name" value="TM_PBP2"/>
    <property type="match status" value="1"/>
</dbReference>
<dbReference type="PANTHER" id="PTHR43744:SF8">
    <property type="entry name" value="SN-GLYCEROL-3-PHOSPHATE TRANSPORT SYSTEM PERMEASE PROTEIN UGPE"/>
    <property type="match status" value="1"/>
</dbReference>
<keyword evidence="5 7" id="KW-1133">Transmembrane helix</keyword>
<organism evidence="9 10">
    <name type="scientific">Curtobacterium flaccumfaciens pv. flaccumfaciens</name>
    <dbReference type="NCBI Taxonomy" id="138532"/>
    <lineage>
        <taxon>Bacteria</taxon>
        <taxon>Bacillati</taxon>
        <taxon>Actinomycetota</taxon>
        <taxon>Actinomycetes</taxon>
        <taxon>Micrococcales</taxon>
        <taxon>Microbacteriaceae</taxon>
        <taxon>Curtobacterium</taxon>
    </lineage>
</organism>
<keyword evidence="3" id="KW-1003">Cell membrane</keyword>
<dbReference type="GO" id="GO:0055085">
    <property type="term" value="P:transmembrane transport"/>
    <property type="evidence" value="ECO:0007669"/>
    <property type="project" value="InterPro"/>
</dbReference>
<dbReference type="GO" id="GO:0005886">
    <property type="term" value="C:plasma membrane"/>
    <property type="evidence" value="ECO:0007669"/>
    <property type="project" value="UniProtKB-SubCell"/>
</dbReference>
<dbReference type="Gene3D" id="1.10.3720.10">
    <property type="entry name" value="MetI-like"/>
    <property type="match status" value="1"/>
</dbReference>
<dbReference type="AlphaFoldDB" id="A0A9Q2W4A4"/>
<evidence type="ECO:0000256" key="2">
    <source>
        <dbReference type="ARBA" id="ARBA00022448"/>
    </source>
</evidence>
<evidence type="ECO:0000313" key="9">
    <source>
        <dbReference type="EMBL" id="MBT1541678.1"/>
    </source>
</evidence>
<dbReference type="InterPro" id="IPR035906">
    <property type="entry name" value="MetI-like_sf"/>
</dbReference>
<feature type="domain" description="ABC transmembrane type-1" evidence="8">
    <location>
        <begin position="71"/>
        <end position="260"/>
    </location>
</feature>
<feature type="transmembrane region" description="Helical" evidence="7">
    <location>
        <begin position="181"/>
        <end position="204"/>
    </location>
</feature>
<name>A0A9Q2W4A4_9MICO</name>
<keyword evidence="4 7" id="KW-0812">Transmembrane</keyword>
<dbReference type="SUPFAM" id="SSF161098">
    <property type="entry name" value="MetI-like"/>
    <property type="match status" value="1"/>
</dbReference>
<accession>A0A9Q2W4A4</accession>
<evidence type="ECO:0000256" key="3">
    <source>
        <dbReference type="ARBA" id="ARBA00022475"/>
    </source>
</evidence>
<evidence type="ECO:0000256" key="7">
    <source>
        <dbReference type="RuleBase" id="RU363032"/>
    </source>
</evidence>
<keyword evidence="6 7" id="KW-0472">Membrane</keyword>
<evidence type="ECO:0000256" key="5">
    <source>
        <dbReference type="ARBA" id="ARBA00022989"/>
    </source>
</evidence>
<feature type="transmembrane region" description="Helical" evidence="7">
    <location>
        <begin position="106"/>
        <end position="130"/>
    </location>
</feature>
<dbReference type="PANTHER" id="PTHR43744">
    <property type="entry name" value="ABC TRANSPORTER PERMEASE PROTEIN MG189-RELATED-RELATED"/>
    <property type="match status" value="1"/>
</dbReference>
<evidence type="ECO:0000313" key="10">
    <source>
        <dbReference type="Proteomes" id="UP000709437"/>
    </source>
</evidence>
<dbReference type="Proteomes" id="UP000709437">
    <property type="component" value="Unassembled WGS sequence"/>
</dbReference>
<feature type="transmembrane region" description="Helical" evidence="7">
    <location>
        <begin position="239"/>
        <end position="260"/>
    </location>
</feature>
<comment type="similarity">
    <text evidence="7">Belongs to the binding-protein-dependent transport system permease family.</text>
</comment>
<feature type="transmembrane region" description="Helical" evidence="7">
    <location>
        <begin position="142"/>
        <end position="160"/>
    </location>
</feature>
<feature type="transmembrane region" description="Helical" evidence="7">
    <location>
        <begin position="12"/>
        <end position="35"/>
    </location>
</feature>
<feature type="transmembrane region" description="Helical" evidence="7">
    <location>
        <begin position="70"/>
        <end position="94"/>
    </location>
</feature>
<dbReference type="EMBL" id="JAHEWX010000007">
    <property type="protein sequence ID" value="MBT1541678.1"/>
    <property type="molecule type" value="Genomic_DNA"/>
</dbReference>
<protein>
    <submittedName>
        <fullName evidence="9">Carbohydrate ABC transporter permease</fullName>
    </submittedName>
</protein>
<dbReference type="Pfam" id="PF00528">
    <property type="entry name" value="BPD_transp_1"/>
    <property type="match status" value="1"/>
</dbReference>
<reference evidence="9" key="1">
    <citation type="submission" date="2021-05" db="EMBL/GenBank/DDBJ databases">
        <title>Whole genome sequence of Curtobacterium flaccumfaciens pv. flaccumfaciens strain CFBP 3417.</title>
        <authorList>
            <person name="Osdaghi E."/>
            <person name="Taghouti G."/>
            <person name="Portier P."/>
            <person name="Fazliarab A."/>
            <person name="Taghavi S.M."/>
            <person name="Briand M."/>
            <person name="Le-Saux M."/>
            <person name="Jacques M.-A."/>
        </authorList>
    </citation>
    <scope>NUCLEOTIDE SEQUENCE</scope>
    <source>
        <strain evidence="9">CFBP 3417</strain>
    </source>
</reference>
<dbReference type="InterPro" id="IPR000515">
    <property type="entry name" value="MetI-like"/>
</dbReference>
<keyword evidence="2 7" id="KW-0813">Transport</keyword>
<evidence type="ECO:0000256" key="6">
    <source>
        <dbReference type="ARBA" id="ARBA00023136"/>
    </source>
</evidence>
<evidence type="ECO:0000256" key="4">
    <source>
        <dbReference type="ARBA" id="ARBA00022692"/>
    </source>
</evidence>
<evidence type="ECO:0000259" key="8">
    <source>
        <dbReference type="PROSITE" id="PS50928"/>
    </source>
</evidence>
<evidence type="ECO:0000256" key="1">
    <source>
        <dbReference type="ARBA" id="ARBA00004651"/>
    </source>
</evidence>
<comment type="caution">
    <text evidence="9">The sequence shown here is derived from an EMBL/GenBank/DDBJ whole genome shotgun (WGS) entry which is preliminary data.</text>
</comment>
<sequence>MDATPRPQAIAATALLWVFIIAFGFPVLWFVLSAFKPGGELFSYPLTLLPKNWSVEGFAEAWSSYDFAQYFGNTVIVALVTTVLTVLASAATGYALAKYDNRWLKVFFVCILATTMLPTEVILAPTFIVIRDLGMYDSLAGIIVPSVITATGIFMFRQFFITVPDDLVEAARIDGASEFGIFWRIMLPISRPIMLTLAIFSFQWRWNDYIWPLLVLNDPKQFTIQIALQSIVGAENVNWTVLLGASVISIIPLVLLYLVFQKYVNGADLNAGLKD</sequence>
<proteinExistence type="inferred from homology"/>
<dbReference type="PROSITE" id="PS50928">
    <property type="entry name" value="ABC_TM1"/>
    <property type="match status" value="1"/>
</dbReference>
<gene>
    <name evidence="9" type="ORF">KK103_07900</name>
</gene>
<comment type="subcellular location">
    <subcellularLocation>
        <location evidence="1 7">Cell membrane</location>
        <topology evidence="1 7">Multi-pass membrane protein</topology>
    </subcellularLocation>
</comment>